<dbReference type="InterPro" id="IPR050539">
    <property type="entry name" value="ThrE_Dicarb/AminoAcid_Exp"/>
</dbReference>
<dbReference type="PANTHER" id="PTHR34390:SF1">
    <property type="entry name" value="SUCCINATE TRANSPORTER SUBUNIT YJJB-RELATED"/>
    <property type="match status" value="1"/>
</dbReference>
<dbReference type="AlphaFoldDB" id="A0A0R2D7H1"/>
<comment type="similarity">
    <text evidence="7">Belongs to the ThrE exporter (TC 2.A.79) family.</text>
</comment>
<dbReference type="STRING" id="1423796.FC24_GL001712"/>
<dbReference type="PATRIC" id="fig|1423796.3.peg.1740"/>
<dbReference type="GO" id="GO:0015744">
    <property type="term" value="P:succinate transport"/>
    <property type="evidence" value="ECO:0007669"/>
    <property type="project" value="TreeGrafter"/>
</dbReference>
<evidence type="ECO:0000256" key="5">
    <source>
        <dbReference type="ARBA" id="ARBA00022989"/>
    </source>
</evidence>
<comment type="caution">
    <text evidence="10">The sequence shown here is derived from an EMBL/GenBank/DDBJ whole genome shotgun (WGS) entry which is preliminary data.</text>
</comment>
<keyword evidence="3" id="KW-0997">Cell inner membrane</keyword>
<keyword evidence="5 8" id="KW-1133">Transmembrane helix</keyword>
<feature type="transmembrane region" description="Helical" evidence="8">
    <location>
        <begin position="29"/>
        <end position="49"/>
    </location>
</feature>
<evidence type="ECO:0000256" key="8">
    <source>
        <dbReference type="SAM" id="Phobius"/>
    </source>
</evidence>
<dbReference type="Pfam" id="PF12821">
    <property type="entry name" value="ThrE_2"/>
    <property type="match status" value="1"/>
</dbReference>
<organism evidence="10 11">
    <name type="scientific">Loigolactobacillus rennini DSM 20253</name>
    <dbReference type="NCBI Taxonomy" id="1423796"/>
    <lineage>
        <taxon>Bacteria</taxon>
        <taxon>Bacillati</taxon>
        <taxon>Bacillota</taxon>
        <taxon>Bacilli</taxon>
        <taxon>Lactobacillales</taxon>
        <taxon>Lactobacillaceae</taxon>
        <taxon>Loigolactobacillus</taxon>
    </lineage>
</organism>
<evidence type="ECO:0000313" key="11">
    <source>
        <dbReference type="Proteomes" id="UP000051638"/>
    </source>
</evidence>
<dbReference type="OrthoDB" id="9810047at2"/>
<evidence type="ECO:0000256" key="6">
    <source>
        <dbReference type="ARBA" id="ARBA00023136"/>
    </source>
</evidence>
<evidence type="ECO:0000256" key="7">
    <source>
        <dbReference type="ARBA" id="ARBA00034125"/>
    </source>
</evidence>
<feature type="domain" description="Threonine/Serine exporter ThrE" evidence="9">
    <location>
        <begin position="8"/>
        <end position="136"/>
    </location>
</feature>
<sequence>MWQQFIVQGVFSYLATIGFGICSNVPRRALHVCGLTGLTGWLVYWSLLQLEIGKMLPNLAGAFALALLSWVIARRHKIPVIIVNIPGLVPLVPGGVAYRAVRAFALGNYPLGIRFTVQVLMIAGAIAVGFMLAQLVTSPGQLRRQK</sequence>
<dbReference type="InterPro" id="IPR024528">
    <property type="entry name" value="ThrE_2"/>
</dbReference>
<keyword evidence="4 8" id="KW-0812">Transmembrane</keyword>
<dbReference type="GO" id="GO:0005886">
    <property type="term" value="C:plasma membrane"/>
    <property type="evidence" value="ECO:0007669"/>
    <property type="project" value="UniProtKB-SubCell"/>
</dbReference>
<keyword evidence="6 8" id="KW-0472">Membrane</keyword>
<keyword evidence="11" id="KW-1185">Reference proteome</keyword>
<evidence type="ECO:0000256" key="1">
    <source>
        <dbReference type="ARBA" id="ARBA00004651"/>
    </source>
</evidence>
<accession>A0A0R2D7H1</accession>
<evidence type="ECO:0000256" key="3">
    <source>
        <dbReference type="ARBA" id="ARBA00022519"/>
    </source>
</evidence>
<gene>
    <name evidence="10" type="ORF">FC24_GL001712</name>
</gene>
<evidence type="ECO:0000256" key="4">
    <source>
        <dbReference type="ARBA" id="ARBA00022692"/>
    </source>
</evidence>
<evidence type="ECO:0000313" key="10">
    <source>
        <dbReference type="EMBL" id="KRM99880.1"/>
    </source>
</evidence>
<feature type="transmembrane region" description="Helical" evidence="8">
    <location>
        <begin position="55"/>
        <end position="73"/>
    </location>
</feature>
<dbReference type="EMBL" id="AYYI01000005">
    <property type="protein sequence ID" value="KRM99880.1"/>
    <property type="molecule type" value="Genomic_DNA"/>
</dbReference>
<evidence type="ECO:0000259" key="9">
    <source>
        <dbReference type="Pfam" id="PF12821"/>
    </source>
</evidence>
<evidence type="ECO:0000256" key="2">
    <source>
        <dbReference type="ARBA" id="ARBA00022475"/>
    </source>
</evidence>
<comment type="subcellular location">
    <subcellularLocation>
        <location evidence="1">Cell membrane</location>
        <topology evidence="1">Multi-pass membrane protein</topology>
    </subcellularLocation>
</comment>
<feature type="transmembrane region" description="Helical" evidence="8">
    <location>
        <begin position="113"/>
        <end position="136"/>
    </location>
</feature>
<protein>
    <submittedName>
        <fullName evidence="10">Integral membrane protein</fullName>
    </submittedName>
</protein>
<keyword evidence="2" id="KW-1003">Cell membrane</keyword>
<dbReference type="PANTHER" id="PTHR34390">
    <property type="entry name" value="UPF0442 PROTEIN YJJB-RELATED"/>
    <property type="match status" value="1"/>
</dbReference>
<name>A0A0R2D7H1_9LACO</name>
<dbReference type="RefSeq" id="WP_057872950.1">
    <property type="nucleotide sequence ID" value="NZ_AYYI01000005.1"/>
</dbReference>
<feature type="transmembrane region" description="Helical" evidence="8">
    <location>
        <begin position="80"/>
        <end position="101"/>
    </location>
</feature>
<dbReference type="Proteomes" id="UP000051638">
    <property type="component" value="Unassembled WGS sequence"/>
</dbReference>
<reference evidence="10 11" key="1">
    <citation type="journal article" date="2015" name="Genome Announc.">
        <title>Expanding the biotechnology potential of lactobacilli through comparative genomics of 213 strains and associated genera.</title>
        <authorList>
            <person name="Sun Z."/>
            <person name="Harris H.M."/>
            <person name="McCann A."/>
            <person name="Guo C."/>
            <person name="Argimon S."/>
            <person name="Zhang W."/>
            <person name="Yang X."/>
            <person name="Jeffery I.B."/>
            <person name="Cooney J.C."/>
            <person name="Kagawa T.F."/>
            <person name="Liu W."/>
            <person name="Song Y."/>
            <person name="Salvetti E."/>
            <person name="Wrobel A."/>
            <person name="Rasinkangas P."/>
            <person name="Parkhill J."/>
            <person name="Rea M.C."/>
            <person name="O'Sullivan O."/>
            <person name="Ritari J."/>
            <person name="Douillard F.P."/>
            <person name="Paul Ross R."/>
            <person name="Yang R."/>
            <person name="Briner A.E."/>
            <person name="Felis G.E."/>
            <person name="de Vos W.M."/>
            <person name="Barrangou R."/>
            <person name="Klaenhammer T.R."/>
            <person name="Caufield P.W."/>
            <person name="Cui Y."/>
            <person name="Zhang H."/>
            <person name="O'Toole P.W."/>
        </authorList>
    </citation>
    <scope>NUCLEOTIDE SEQUENCE [LARGE SCALE GENOMIC DNA]</scope>
    <source>
        <strain evidence="10 11">DSM 20253</strain>
    </source>
</reference>
<proteinExistence type="inferred from homology"/>
<feature type="transmembrane region" description="Helical" evidence="8">
    <location>
        <begin position="6"/>
        <end position="22"/>
    </location>
</feature>